<dbReference type="PANTHER" id="PTHR38011">
    <property type="entry name" value="DIHYDROFOLATE REDUCTASE FAMILY PROTEIN (AFU_ORTHOLOGUE AFUA_8G06820)"/>
    <property type="match status" value="1"/>
</dbReference>
<dbReference type="InterPro" id="IPR002734">
    <property type="entry name" value="RibDG_C"/>
</dbReference>
<keyword evidence="3" id="KW-1185">Reference proteome</keyword>
<protein>
    <submittedName>
        <fullName evidence="2">Dihydrofolate reductase</fullName>
    </submittedName>
</protein>
<dbReference type="Proteomes" id="UP001160499">
    <property type="component" value="Unassembled WGS sequence"/>
</dbReference>
<dbReference type="Pfam" id="PF01872">
    <property type="entry name" value="RibD_C"/>
    <property type="match status" value="1"/>
</dbReference>
<accession>A0ABT6LUT5</accession>
<gene>
    <name evidence="2" type="ORF">M2283_007312</name>
</gene>
<evidence type="ECO:0000313" key="3">
    <source>
        <dbReference type="Proteomes" id="UP001160499"/>
    </source>
</evidence>
<dbReference type="PANTHER" id="PTHR38011:SF11">
    <property type="entry name" value="2,5-DIAMINO-6-RIBOSYLAMINO-4(3H)-PYRIMIDINONE 5'-PHOSPHATE REDUCTASE"/>
    <property type="match status" value="1"/>
</dbReference>
<dbReference type="InterPro" id="IPR024072">
    <property type="entry name" value="DHFR-like_dom_sf"/>
</dbReference>
<proteinExistence type="predicted"/>
<dbReference type="InterPro" id="IPR050765">
    <property type="entry name" value="Riboflavin_Biosynth_HTPR"/>
</dbReference>
<dbReference type="SUPFAM" id="SSF53597">
    <property type="entry name" value="Dihydrofolate reductase-like"/>
    <property type="match status" value="1"/>
</dbReference>
<feature type="domain" description="Bacterial bifunctional deaminase-reductase C-terminal" evidence="1">
    <location>
        <begin position="27"/>
        <end position="211"/>
    </location>
</feature>
<evidence type="ECO:0000259" key="1">
    <source>
        <dbReference type="Pfam" id="PF01872"/>
    </source>
</evidence>
<comment type="caution">
    <text evidence="2">The sequence shown here is derived from an EMBL/GenBank/DDBJ whole genome shotgun (WGS) entry which is preliminary data.</text>
</comment>
<name>A0ABT6LUT5_9ACTN</name>
<dbReference type="Gene3D" id="3.40.430.10">
    <property type="entry name" value="Dihydrofolate Reductase, subunit A"/>
    <property type="match status" value="1"/>
</dbReference>
<reference evidence="2 3" key="1">
    <citation type="submission" date="2023-04" db="EMBL/GenBank/DDBJ databases">
        <title>Forest soil microbial communities from Buena Vista Peninsula, Colon Province, Panama.</title>
        <authorList>
            <person name="Bouskill N."/>
        </authorList>
    </citation>
    <scope>NUCLEOTIDE SEQUENCE [LARGE SCALE GENOMIC DNA]</scope>
    <source>
        <strain evidence="2 3">GGS1</strain>
    </source>
</reference>
<sequence length="219" mass="24409">MRPLQVKYYNWSGSHGPRSLRKEHSLRKLTYFIACSIDGFIGDPEGDASSMLAFVDEEFFGFLKAEYPETLPTHGRRPLGLDDLPNKRFDTIVQGRASYDIALKEGVTSPYAHLRQYVASRTLTESPDPDVEIIAEDLVDRVRALKAEDGELGVYLCGGSRLAGELLGEIDELVIKTYPQVYGSGMPMFGAGFSVTDFALESVRVFTNGVLVRTYARKR</sequence>
<dbReference type="EMBL" id="JARXVH010000014">
    <property type="protein sequence ID" value="MDH6219973.1"/>
    <property type="molecule type" value="Genomic_DNA"/>
</dbReference>
<evidence type="ECO:0000313" key="2">
    <source>
        <dbReference type="EMBL" id="MDH6219973.1"/>
    </source>
</evidence>
<organism evidence="2 3">
    <name type="scientific">Streptomyces pseudovenezuelae</name>
    <dbReference type="NCBI Taxonomy" id="67350"/>
    <lineage>
        <taxon>Bacteria</taxon>
        <taxon>Bacillati</taxon>
        <taxon>Actinomycetota</taxon>
        <taxon>Actinomycetes</taxon>
        <taxon>Kitasatosporales</taxon>
        <taxon>Streptomycetaceae</taxon>
        <taxon>Streptomyces</taxon>
        <taxon>Streptomyces aurantiacus group</taxon>
    </lineage>
</organism>